<dbReference type="InterPro" id="IPR043128">
    <property type="entry name" value="Rev_trsase/Diguanyl_cyclase"/>
</dbReference>
<comment type="similarity">
    <text evidence="1">Belongs to the beta type-B retroviral polymerase family. HERV class-II K(HML-2) pol subfamily.</text>
</comment>
<comment type="caution">
    <text evidence="4">The sequence shown here is derived from an EMBL/GenBank/DDBJ whole genome shotgun (WGS) entry which is preliminary data.</text>
</comment>
<evidence type="ECO:0000256" key="1">
    <source>
        <dbReference type="ARBA" id="ARBA00010879"/>
    </source>
</evidence>
<protein>
    <recommendedName>
        <fullName evidence="2">ribonuclease H</fullName>
        <ecNumber evidence="2">3.1.26.4</ecNumber>
    </recommendedName>
</protein>
<reference evidence="4 5" key="1">
    <citation type="submission" date="2022-01" db="EMBL/GenBank/DDBJ databases">
        <title>A high-quality chromosome-level genome assembly of rohu carp, Labeo rohita.</title>
        <authorList>
            <person name="Arick M.A. II"/>
            <person name="Hsu C.-Y."/>
            <person name="Magbanua Z."/>
            <person name="Pechanova O."/>
            <person name="Grover C."/>
            <person name="Miller E."/>
            <person name="Thrash A."/>
            <person name="Ezzel L."/>
            <person name="Alam S."/>
            <person name="Benzie J."/>
            <person name="Hamilton M."/>
            <person name="Karsi A."/>
            <person name="Lawrence M.L."/>
            <person name="Peterson D.G."/>
        </authorList>
    </citation>
    <scope>NUCLEOTIDE SEQUENCE [LARGE SCALE GENOMIC DNA]</scope>
    <source>
        <strain evidence="5">BAU-BD-2019</strain>
        <tissue evidence="4">Blood</tissue>
    </source>
</reference>
<dbReference type="Gene3D" id="3.30.70.270">
    <property type="match status" value="1"/>
</dbReference>
<organism evidence="4 5">
    <name type="scientific">Labeo rohita</name>
    <name type="common">Indian major carp</name>
    <name type="synonym">Cyprinus rohita</name>
    <dbReference type="NCBI Taxonomy" id="84645"/>
    <lineage>
        <taxon>Eukaryota</taxon>
        <taxon>Metazoa</taxon>
        <taxon>Chordata</taxon>
        <taxon>Craniata</taxon>
        <taxon>Vertebrata</taxon>
        <taxon>Euteleostomi</taxon>
        <taxon>Actinopterygii</taxon>
        <taxon>Neopterygii</taxon>
        <taxon>Teleostei</taxon>
        <taxon>Ostariophysi</taxon>
        <taxon>Cypriniformes</taxon>
        <taxon>Cyprinidae</taxon>
        <taxon>Labeoninae</taxon>
        <taxon>Labeonini</taxon>
        <taxon>Labeo</taxon>
    </lineage>
</organism>
<dbReference type="EMBL" id="JACTAM010002123">
    <property type="protein sequence ID" value="KAI2645917.1"/>
    <property type="molecule type" value="Genomic_DNA"/>
</dbReference>
<dbReference type="InterPro" id="IPR000477">
    <property type="entry name" value="RT_dom"/>
</dbReference>
<evidence type="ECO:0000256" key="2">
    <source>
        <dbReference type="ARBA" id="ARBA00012180"/>
    </source>
</evidence>
<name>A0ABQ8L5A8_LABRO</name>
<dbReference type="CDD" id="cd03714">
    <property type="entry name" value="RT_DIRS1"/>
    <property type="match status" value="1"/>
</dbReference>
<dbReference type="PANTHER" id="PTHR33050">
    <property type="entry name" value="REVERSE TRANSCRIPTASE DOMAIN-CONTAINING PROTEIN"/>
    <property type="match status" value="1"/>
</dbReference>
<accession>A0ABQ8L5A8</accession>
<sequence length="473" mass="52114">MKEKDRVYLLDAPLAASGLFGNAINSVIDRYQGARKQPAAFQRFLLRCVLAIGAAGQEYQLLMQGVSKAERASQKRSKSGASKSKPDLRVVLQAKKSSMKRSCTNIRTGQPIPRCPSLLRVPSGDHYAYPAGVPGCSGLRRAHTSVSSGNVAELGSSPPLRGSLEQLVRSVPAGAPLQGTELAVQTNPETGLERLVPLVDYLAARVFPTLVGPEQGLVMEQEVETLLRKEAIEVSLLKTGSPGSTADLRLLNHSVMRLKFRMLTVNQVVSQVRSEDWFVMIDLKDAYFHVSIFPQHRKFRRFAFRGEAYQYQVLPFGLALSPHTFTKCVDAALAPLQLRGICILNYIDDWLILVQSEHMAVQHRDHLAYMKELGLRLNAKKSVLSPLQRTTYLGVVWNLTTMQARLSPARIESILTAVARVKEGIHCKAVPTTAGSHGSCVQHHTFWPAVHETPRVVAQDQGVLPEGKPVSHD</sequence>
<evidence type="ECO:0000259" key="3">
    <source>
        <dbReference type="PROSITE" id="PS50878"/>
    </source>
</evidence>
<dbReference type="Gene3D" id="3.10.10.10">
    <property type="entry name" value="HIV Type 1 Reverse Transcriptase, subunit A, domain 1"/>
    <property type="match status" value="1"/>
</dbReference>
<evidence type="ECO:0000313" key="4">
    <source>
        <dbReference type="EMBL" id="KAI2645917.1"/>
    </source>
</evidence>
<feature type="domain" description="Reverse transcriptase" evidence="3">
    <location>
        <begin position="207"/>
        <end position="397"/>
    </location>
</feature>
<gene>
    <name evidence="4" type="ORF">H4Q32_025264</name>
</gene>
<proteinExistence type="inferred from homology"/>
<dbReference type="PANTHER" id="PTHR33050:SF7">
    <property type="entry name" value="RIBONUCLEASE H"/>
    <property type="match status" value="1"/>
</dbReference>
<dbReference type="InterPro" id="IPR043502">
    <property type="entry name" value="DNA/RNA_pol_sf"/>
</dbReference>
<dbReference type="SUPFAM" id="SSF56672">
    <property type="entry name" value="DNA/RNA polymerases"/>
    <property type="match status" value="1"/>
</dbReference>
<keyword evidence="5" id="KW-1185">Reference proteome</keyword>
<dbReference type="Proteomes" id="UP000830375">
    <property type="component" value="Unassembled WGS sequence"/>
</dbReference>
<dbReference type="PROSITE" id="PS50878">
    <property type="entry name" value="RT_POL"/>
    <property type="match status" value="1"/>
</dbReference>
<evidence type="ECO:0000313" key="5">
    <source>
        <dbReference type="Proteomes" id="UP000830375"/>
    </source>
</evidence>
<dbReference type="InterPro" id="IPR052055">
    <property type="entry name" value="Hepadnavirus_pol/RT"/>
</dbReference>
<dbReference type="EC" id="3.1.26.4" evidence="2"/>
<dbReference type="Pfam" id="PF00078">
    <property type="entry name" value="RVT_1"/>
    <property type="match status" value="1"/>
</dbReference>